<reference evidence="2" key="1">
    <citation type="journal article" date="2017" name="Plant J.">
        <title>The pomegranate (Punica granatum L.) genome and the genomics of punicalagin biosynthesis.</title>
        <authorList>
            <person name="Qin G."/>
            <person name="Xu C."/>
            <person name="Ming R."/>
            <person name="Tang H."/>
            <person name="Guyot R."/>
            <person name="Kramer E.M."/>
            <person name="Hu Y."/>
            <person name="Yi X."/>
            <person name="Qi Y."/>
            <person name="Xu X."/>
            <person name="Gao Z."/>
            <person name="Pan H."/>
            <person name="Jian J."/>
            <person name="Tian Y."/>
            <person name="Yue Z."/>
            <person name="Xu Y."/>
        </authorList>
    </citation>
    <scope>NUCLEOTIDE SEQUENCE [LARGE SCALE GENOMIC DNA]</scope>
    <source>
        <strain evidence="2">cv. Dabenzi</strain>
    </source>
</reference>
<evidence type="ECO:0000313" key="2">
    <source>
        <dbReference type="Proteomes" id="UP000197138"/>
    </source>
</evidence>
<organism evidence="1 2">
    <name type="scientific">Punica granatum</name>
    <name type="common">Pomegranate</name>
    <dbReference type="NCBI Taxonomy" id="22663"/>
    <lineage>
        <taxon>Eukaryota</taxon>
        <taxon>Viridiplantae</taxon>
        <taxon>Streptophyta</taxon>
        <taxon>Embryophyta</taxon>
        <taxon>Tracheophyta</taxon>
        <taxon>Spermatophyta</taxon>
        <taxon>Magnoliopsida</taxon>
        <taxon>eudicotyledons</taxon>
        <taxon>Gunneridae</taxon>
        <taxon>Pentapetalae</taxon>
        <taxon>rosids</taxon>
        <taxon>malvids</taxon>
        <taxon>Myrtales</taxon>
        <taxon>Lythraceae</taxon>
        <taxon>Punica</taxon>
    </lineage>
</organism>
<sequence length="144" mass="17221">MHVPDLPSHCFARALCREQSIPHRWIRIGKPDSSPLHRKKRDCDDARLELRSFDKRIFAARRMKKKLRLKRWLLGAGRYIGRRRQRGCPTNNITKGQSMVLTTPRWTDDWKNRTRNTRLRAAMGCERREPLLIFRGRKWTISCK</sequence>
<evidence type="ECO:0000313" key="1">
    <source>
        <dbReference type="EMBL" id="OWM69720.1"/>
    </source>
</evidence>
<dbReference type="Proteomes" id="UP000197138">
    <property type="component" value="Unassembled WGS sequence"/>
</dbReference>
<name>A0A218WBJ4_PUNGR</name>
<comment type="caution">
    <text evidence="1">The sequence shown here is derived from an EMBL/GenBank/DDBJ whole genome shotgun (WGS) entry which is preliminary data.</text>
</comment>
<dbReference type="AlphaFoldDB" id="A0A218WBJ4"/>
<accession>A0A218WBJ4</accession>
<gene>
    <name evidence="1" type="ORF">CDL15_Pgr025569</name>
</gene>
<protein>
    <submittedName>
        <fullName evidence="1">Uncharacterized protein</fullName>
    </submittedName>
</protein>
<proteinExistence type="predicted"/>
<dbReference type="EMBL" id="MTKT01004810">
    <property type="protein sequence ID" value="OWM69720.1"/>
    <property type="molecule type" value="Genomic_DNA"/>
</dbReference>